<evidence type="ECO:0000256" key="5">
    <source>
        <dbReference type="ARBA" id="ARBA00022827"/>
    </source>
</evidence>
<dbReference type="InterPro" id="IPR017938">
    <property type="entry name" value="Riboflavin_synthase-like_b-brl"/>
</dbReference>
<organism evidence="10 11">
    <name type="scientific">Symbiodinium pilosum</name>
    <name type="common">Dinoflagellate</name>
    <dbReference type="NCBI Taxonomy" id="2952"/>
    <lineage>
        <taxon>Eukaryota</taxon>
        <taxon>Sar</taxon>
        <taxon>Alveolata</taxon>
        <taxon>Dinophyceae</taxon>
        <taxon>Suessiales</taxon>
        <taxon>Symbiodiniaceae</taxon>
        <taxon>Symbiodinium</taxon>
    </lineage>
</organism>
<evidence type="ECO:0000256" key="3">
    <source>
        <dbReference type="ARBA" id="ARBA00013223"/>
    </source>
</evidence>
<dbReference type="InterPro" id="IPR015701">
    <property type="entry name" value="FNR"/>
</dbReference>
<dbReference type="Proteomes" id="UP000649617">
    <property type="component" value="Unassembled WGS sequence"/>
</dbReference>
<evidence type="ECO:0000259" key="9">
    <source>
        <dbReference type="PROSITE" id="PS51384"/>
    </source>
</evidence>
<evidence type="ECO:0000256" key="2">
    <source>
        <dbReference type="ARBA" id="ARBA00008312"/>
    </source>
</evidence>
<evidence type="ECO:0000256" key="6">
    <source>
        <dbReference type="ARBA" id="ARBA00022857"/>
    </source>
</evidence>
<evidence type="ECO:0000256" key="1">
    <source>
        <dbReference type="ARBA" id="ARBA00001974"/>
    </source>
</evidence>
<comment type="caution">
    <text evidence="10">The sequence shown here is derived from an EMBL/GenBank/DDBJ whole genome shotgun (WGS) entry which is preliminary data.</text>
</comment>
<reference evidence="10" key="1">
    <citation type="submission" date="2021-02" db="EMBL/GenBank/DDBJ databases">
        <authorList>
            <person name="Dougan E. K."/>
            <person name="Rhodes N."/>
            <person name="Thang M."/>
            <person name="Chan C."/>
        </authorList>
    </citation>
    <scope>NUCLEOTIDE SEQUENCE</scope>
</reference>
<dbReference type="PROSITE" id="PS51384">
    <property type="entry name" value="FAD_FR"/>
    <property type="match status" value="1"/>
</dbReference>
<gene>
    <name evidence="10" type="primary">LFNR2</name>
    <name evidence="10" type="ORF">SPIL2461_LOCUS500</name>
</gene>
<evidence type="ECO:0000256" key="8">
    <source>
        <dbReference type="ARBA" id="ARBA00047776"/>
    </source>
</evidence>
<feature type="domain" description="FAD-binding FR-type" evidence="9">
    <location>
        <begin position="1"/>
        <end position="117"/>
    </location>
</feature>
<proteinExistence type="inferred from homology"/>
<dbReference type="AlphaFoldDB" id="A0A812IMQ5"/>
<dbReference type="InterPro" id="IPR017927">
    <property type="entry name" value="FAD-bd_FR_type"/>
</dbReference>
<keyword evidence="4" id="KW-0285">Flavoprotein</keyword>
<dbReference type="SUPFAM" id="SSF63380">
    <property type="entry name" value="Riboflavin synthase domain-like"/>
    <property type="match status" value="1"/>
</dbReference>
<sequence>DTGDANWETTHVTFDHGGNVPYIEGQSIGVIAPGPDKKGETPARIRLYSIASSAVGDDETSKTVSLCVKRVVEVDGTHSNRDVGEDKPDKAGTAFPDNKVYRGVCSNHICDLSVGDD</sequence>
<comment type="catalytic activity">
    <reaction evidence="8">
        <text>2 reduced [2Fe-2S]-[ferredoxin] + NADP(+) + H(+) = 2 oxidized [2Fe-2S]-[ferredoxin] + NADPH</text>
        <dbReference type="Rhea" id="RHEA:20125"/>
        <dbReference type="Rhea" id="RHEA-COMP:10000"/>
        <dbReference type="Rhea" id="RHEA-COMP:10001"/>
        <dbReference type="ChEBI" id="CHEBI:15378"/>
        <dbReference type="ChEBI" id="CHEBI:33737"/>
        <dbReference type="ChEBI" id="CHEBI:33738"/>
        <dbReference type="ChEBI" id="CHEBI:57783"/>
        <dbReference type="ChEBI" id="CHEBI:58349"/>
        <dbReference type="EC" id="1.18.1.2"/>
    </reaction>
</comment>
<accession>A0A812IMQ5</accession>
<protein>
    <recommendedName>
        <fullName evidence="3">ferredoxin--NADP(+) reductase</fullName>
        <ecNumber evidence="3">1.18.1.2</ecNumber>
    </recommendedName>
</protein>
<comment type="similarity">
    <text evidence="2">Belongs to the ferredoxin--NADP reductase type 1 family.</text>
</comment>
<keyword evidence="5" id="KW-0274">FAD</keyword>
<keyword evidence="11" id="KW-1185">Reference proteome</keyword>
<name>A0A812IMQ5_SYMPI</name>
<evidence type="ECO:0000256" key="4">
    <source>
        <dbReference type="ARBA" id="ARBA00022630"/>
    </source>
</evidence>
<dbReference type="PANTHER" id="PTHR43314">
    <property type="match status" value="1"/>
</dbReference>
<keyword evidence="6" id="KW-0521">NADP</keyword>
<dbReference type="GO" id="GO:0004324">
    <property type="term" value="F:ferredoxin-NADP+ reductase activity"/>
    <property type="evidence" value="ECO:0007669"/>
    <property type="project" value="UniProtKB-EC"/>
</dbReference>
<evidence type="ECO:0000313" key="11">
    <source>
        <dbReference type="Proteomes" id="UP000649617"/>
    </source>
</evidence>
<dbReference type="EMBL" id="CAJNIZ010000376">
    <property type="protein sequence ID" value="CAE7160596.1"/>
    <property type="molecule type" value="Genomic_DNA"/>
</dbReference>
<comment type="cofactor">
    <cofactor evidence="1">
        <name>FAD</name>
        <dbReference type="ChEBI" id="CHEBI:57692"/>
    </cofactor>
</comment>
<feature type="non-terminal residue" evidence="10">
    <location>
        <position position="117"/>
    </location>
</feature>
<dbReference type="Gene3D" id="2.40.30.10">
    <property type="entry name" value="Translation factors"/>
    <property type="match status" value="1"/>
</dbReference>
<keyword evidence="7" id="KW-0560">Oxidoreductase</keyword>
<dbReference type="OrthoDB" id="1688044at2759"/>
<feature type="non-terminal residue" evidence="10">
    <location>
        <position position="1"/>
    </location>
</feature>
<dbReference type="EC" id="1.18.1.2" evidence="3"/>
<evidence type="ECO:0000313" key="10">
    <source>
        <dbReference type="EMBL" id="CAE7160596.1"/>
    </source>
</evidence>
<evidence type="ECO:0000256" key="7">
    <source>
        <dbReference type="ARBA" id="ARBA00023002"/>
    </source>
</evidence>